<dbReference type="OrthoDB" id="205738at2157"/>
<protein>
    <submittedName>
        <fullName evidence="1">Uncharacterized protein</fullName>
    </submittedName>
</protein>
<dbReference type="RefSeq" id="WP_124178477.1">
    <property type="nucleotide sequence ID" value="NZ_REFY01000004.1"/>
</dbReference>
<keyword evidence="2" id="KW-1185">Reference proteome</keyword>
<dbReference type="Pfam" id="PF25251">
    <property type="entry name" value="DUF7853"/>
    <property type="match status" value="1"/>
</dbReference>
<dbReference type="AlphaFoldDB" id="A0A3N6LM21"/>
<sequence length="107" mass="12081">MSSPPPETETHEVTLSIEEQWVVHHVLADRVDEALDAEKTPPSWTMSAFETIESDDDPETFTGRQIRNLSGELATYVDRDETPERDLVHGSAVLERFEDALPSDSDR</sequence>
<reference evidence="1 2" key="1">
    <citation type="submission" date="2018-10" db="EMBL/GenBank/DDBJ databases">
        <title>Natrarchaeobius chitinivorans gen. nov., sp. nov., and Natrarchaeobius haloalkaliphilus sp. nov., alkaliphilic, chitin-utilizing haloarchaea from hypersaline alkaline lakes.</title>
        <authorList>
            <person name="Sorokin D.Y."/>
            <person name="Elcheninov A.G."/>
            <person name="Kostrikina N.A."/>
            <person name="Bale N.J."/>
            <person name="Sinninghe Damste J.S."/>
            <person name="Khijniak T.V."/>
            <person name="Kublanov I.V."/>
            <person name="Toshchakov S.V."/>
        </authorList>
    </citation>
    <scope>NUCLEOTIDE SEQUENCE [LARGE SCALE GENOMIC DNA]</scope>
    <source>
        <strain evidence="1 2">AArcht-Sl</strain>
    </source>
</reference>
<organism evidence="1 2">
    <name type="scientific">Natrarchaeobius halalkaliphilus</name>
    <dbReference type="NCBI Taxonomy" id="1679091"/>
    <lineage>
        <taxon>Archaea</taxon>
        <taxon>Methanobacteriati</taxon>
        <taxon>Methanobacteriota</taxon>
        <taxon>Stenosarchaea group</taxon>
        <taxon>Halobacteria</taxon>
        <taxon>Halobacteriales</taxon>
        <taxon>Natrialbaceae</taxon>
        <taxon>Natrarchaeobius</taxon>
    </lineage>
</organism>
<gene>
    <name evidence="1" type="ORF">EA462_10290</name>
</gene>
<comment type="caution">
    <text evidence="1">The sequence shown here is derived from an EMBL/GenBank/DDBJ whole genome shotgun (WGS) entry which is preliminary data.</text>
</comment>
<dbReference type="InterPro" id="IPR057175">
    <property type="entry name" value="DUF7853"/>
</dbReference>
<proteinExistence type="predicted"/>
<evidence type="ECO:0000313" key="2">
    <source>
        <dbReference type="Proteomes" id="UP000273828"/>
    </source>
</evidence>
<dbReference type="EMBL" id="REFY01000004">
    <property type="protein sequence ID" value="RQG88787.1"/>
    <property type="molecule type" value="Genomic_DNA"/>
</dbReference>
<name>A0A3N6LM21_9EURY</name>
<evidence type="ECO:0000313" key="1">
    <source>
        <dbReference type="EMBL" id="RQG88787.1"/>
    </source>
</evidence>
<dbReference type="Proteomes" id="UP000273828">
    <property type="component" value="Unassembled WGS sequence"/>
</dbReference>
<accession>A0A3N6LM21</accession>